<proteinExistence type="predicted"/>
<keyword evidence="1" id="KW-0812">Transmembrane</keyword>
<reference evidence="2 3" key="1">
    <citation type="journal article" date="2009" name="Appl. Environ. Microbiol.">
        <title>Three genomes from the phylum Acidobacteria provide insight into the lifestyles of these microorganisms in soils.</title>
        <authorList>
            <person name="Ward N.L."/>
            <person name="Challacombe J.F."/>
            <person name="Janssen P.H."/>
            <person name="Henrissat B."/>
            <person name="Coutinho P.M."/>
            <person name="Wu M."/>
            <person name="Xie G."/>
            <person name="Haft D.H."/>
            <person name="Sait M."/>
            <person name="Badger J."/>
            <person name="Barabote R.D."/>
            <person name="Bradley B."/>
            <person name="Brettin T.S."/>
            <person name="Brinkac L.M."/>
            <person name="Bruce D."/>
            <person name="Creasy T."/>
            <person name="Daugherty S.C."/>
            <person name="Davidsen T.M."/>
            <person name="DeBoy R.T."/>
            <person name="Detter J.C."/>
            <person name="Dodson R.J."/>
            <person name="Durkin A.S."/>
            <person name="Ganapathy A."/>
            <person name="Gwinn-Giglio M."/>
            <person name="Han C.S."/>
            <person name="Khouri H."/>
            <person name="Kiss H."/>
            <person name="Kothari S.P."/>
            <person name="Madupu R."/>
            <person name="Nelson K.E."/>
            <person name="Nelson W.C."/>
            <person name="Paulsen I."/>
            <person name="Penn K."/>
            <person name="Ren Q."/>
            <person name="Rosovitz M.J."/>
            <person name="Selengut J.D."/>
            <person name="Shrivastava S."/>
            <person name="Sullivan S.A."/>
            <person name="Tapia R."/>
            <person name="Thompson L.S."/>
            <person name="Watkins K.L."/>
            <person name="Yang Q."/>
            <person name="Yu C."/>
            <person name="Zafar N."/>
            <person name="Zhou L."/>
            <person name="Kuske C.R."/>
        </authorList>
    </citation>
    <scope>NUCLEOTIDE SEQUENCE [LARGE SCALE GENOMIC DNA]</scope>
    <source>
        <strain evidence="2 3">Ellin345</strain>
    </source>
</reference>
<dbReference type="EMBL" id="CP000360">
    <property type="protein sequence ID" value="ABF43411.1"/>
    <property type="molecule type" value="Genomic_DNA"/>
</dbReference>
<dbReference type="Proteomes" id="UP000002432">
    <property type="component" value="Chromosome"/>
</dbReference>
<keyword evidence="1" id="KW-1133">Transmembrane helix</keyword>
<keyword evidence="1" id="KW-0472">Membrane</keyword>
<feature type="transmembrane region" description="Helical" evidence="1">
    <location>
        <begin position="32"/>
        <end position="54"/>
    </location>
</feature>
<dbReference type="eggNOG" id="ENOG5031ZGH">
    <property type="taxonomic scope" value="Bacteria"/>
</dbReference>
<evidence type="ECO:0000313" key="3">
    <source>
        <dbReference type="Proteomes" id="UP000002432"/>
    </source>
</evidence>
<dbReference type="AlphaFoldDB" id="Q1II89"/>
<dbReference type="OrthoDB" id="115251at2"/>
<evidence type="ECO:0000256" key="1">
    <source>
        <dbReference type="SAM" id="Phobius"/>
    </source>
</evidence>
<accession>Q1II89</accession>
<dbReference type="HOGENOM" id="CLU_747553_0_0_0"/>
<dbReference type="EnsemblBacteria" id="ABF43411">
    <property type="protein sequence ID" value="ABF43411"/>
    <property type="gene ID" value="Acid345_4411"/>
</dbReference>
<protein>
    <submittedName>
        <fullName evidence="2">Uncharacterized protein</fullName>
    </submittedName>
</protein>
<sequence>MAHSPRHSLLSLEMGTAQAATDVQVAPGTRRAAWYCVALALVPVVAVVASLVIARSQRFVQHQRNSYLAISDYPFTLTNVNCDVVVFGDSSALTGVAPQVIEAKTGLKTCNIAQPNTTLAVAGTFALDSYLQSNKAPKFLVIQFLAPHFSASFENGLSTEGALQLVRHRLDFTTVKLFARHPVDALAFSEFVLRSAMFDRDRSGETSRRAWAQIEANRGMLTVPGPPLQSCIGENEQRNPDAAYISALRARYAKSGAHVIINAAPYPACDAGYDFYAKALAGVSDNSLPKFDIQLFNEKAHYTREGAERNSALIAGQIQNWK</sequence>
<organism evidence="2 3">
    <name type="scientific">Koribacter versatilis (strain Ellin345)</name>
    <dbReference type="NCBI Taxonomy" id="204669"/>
    <lineage>
        <taxon>Bacteria</taxon>
        <taxon>Pseudomonadati</taxon>
        <taxon>Acidobacteriota</taxon>
        <taxon>Terriglobia</taxon>
        <taxon>Terriglobales</taxon>
        <taxon>Candidatus Korobacteraceae</taxon>
        <taxon>Candidatus Korobacter</taxon>
    </lineage>
</organism>
<evidence type="ECO:0000313" key="2">
    <source>
        <dbReference type="EMBL" id="ABF43411.1"/>
    </source>
</evidence>
<dbReference type="RefSeq" id="WP_011525208.1">
    <property type="nucleotide sequence ID" value="NC_008009.1"/>
</dbReference>
<dbReference type="KEGG" id="aba:Acid345_4411"/>
<gene>
    <name evidence="2" type="ordered locus">Acid345_4411</name>
</gene>
<keyword evidence="3" id="KW-1185">Reference proteome</keyword>
<name>Q1II89_KORVE</name>